<keyword evidence="2" id="KW-1185">Reference proteome</keyword>
<dbReference type="EMBL" id="CP001363">
    <property type="protein sequence ID" value="ACY87670.1"/>
    <property type="molecule type" value="Genomic_DNA"/>
</dbReference>
<proteinExistence type="predicted"/>
<dbReference type="PROSITE" id="PS50096">
    <property type="entry name" value="IQ"/>
    <property type="match status" value="1"/>
</dbReference>
<dbReference type="AlphaFoldDB" id="A0A0F6AZJ6"/>
<dbReference type="PATRIC" id="fig|588858.6.peg.1176"/>
<dbReference type="Pfam" id="PF06763">
    <property type="entry name" value="Minor_tail_Z"/>
    <property type="match status" value="1"/>
</dbReference>
<evidence type="ECO:0000313" key="1">
    <source>
        <dbReference type="EMBL" id="ACY87670.1"/>
    </source>
</evidence>
<dbReference type="Proteomes" id="UP000002695">
    <property type="component" value="Chromosome"/>
</dbReference>
<accession>A0A0F6AZJ6</accession>
<organism evidence="1 2">
    <name type="scientific">Salmonella typhimurium (strain 14028s / SGSC 2262)</name>
    <dbReference type="NCBI Taxonomy" id="588858"/>
    <lineage>
        <taxon>Bacteria</taxon>
        <taxon>Pseudomonadati</taxon>
        <taxon>Pseudomonadota</taxon>
        <taxon>Gammaproteobacteria</taxon>
        <taxon>Enterobacterales</taxon>
        <taxon>Enterobacteriaceae</taxon>
        <taxon>Salmonella</taxon>
    </lineage>
</organism>
<evidence type="ECO:0000313" key="2">
    <source>
        <dbReference type="Proteomes" id="UP000002695"/>
    </source>
</evidence>
<dbReference type="RefSeq" id="WP_000453194.1">
    <property type="nucleotide sequence ID" value="NC_016856.1"/>
</dbReference>
<reference evidence="1 2" key="1">
    <citation type="journal article" date="2010" name="J. Bacteriol.">
        <title>Short-term signatures of evolutionary change in the Salmonella enterica serovar typhimurium 14028 genome.</title>
        <authorList>
            <person name="Jarvik T."/>
            <person name="Smillie C."/>
            <person name="Groisman E.A."/>
            <person name="Ochman H."/>
        </authorList>
    </citation>
    <scope>NUCLEOTIDE SEQUENCE [LARGE SCALE GENOMIC DNA]</scope>
    <source>
        <strain evidence="2">14028s / SGSC 2262</strain>
    </source>
</reference>
<dbReference type="BioCyc" id="SENT588858:STM14_RS05660-MONOMER"/>
<sequence length="188" mass="21374">MEVKGLKEAISVLKELDRGYVTRAKIRAINRVAKRVVSVSVRSAAALVVAGDNRRQGIPVRTVRRRARVRLARADKPFANIYVNCDPLTAIRLLSSPPSTPMRGRKGKPLRIGKYRFDRGFIAQAPNGWWQVFERSGAGRYPLNVVKIPVADALRHAFNTQVVLQMKTEMPKELKHEISYELRRFTKK</sequence>
<name>A0A0F6AZJ6_SALT1</name>
<gene>
    <name evidence="1" type="ordered locus">STM14_1176</name>
</gene>
<protein>
    <submittedName>
        <fullName evidence="1">Minor tail protein</fullName>
    </submittedName>
</protein>
<dbReference type="KEGG" id="seo:STM14_1176"/>
<dbReference type="HOGENOM" id="CLU_124188_0_0_6"/>
<dbReference type="PIRSF" id="PIRSF004395">
    <property type="entry name" value="Tail_Z"/>
    <property type="match status" value="1"/>
</dbReference>
<dbReference type="InterPro" id="IPR010633">
    <property type="entry name" value="Phage_lambda_GpZ"/>
</dbReference>